<comment type="catalytic activity">
    <reaction evidence="16 17 19">
        <text>(6S)-NADPHX + ADP = AMP + phosphate + NADPH + H(+)</text>
        <dbReference type="Rhea" id="RHEA:32235"/>
        <dbReference type="ChEBI" id="CHEBI:15378"/>
        <dbReference type="ChEBI" id="CHEBI:43474"/>
        <dbReference type="ChEBI" id="CHEBI:57783"/>
        <dbReference type="ChEBI" id="CHEBI:64076"/>
        <dbReference type="ChEBI" id="CHEBI:456215"/>
        <dbReference type="ChEBI" id="CHEBI:456216"/>
        <dbReference type="EC" id="4.2.1.136"/>
    </reaction>
</comment>
<dbReference type="EC" id="4.2.1.136" evidence="19"/>
<evidence type="ECO:0000256" key="19">
    <source>
        <dbReference type="PIRNR" id="PIRNR017184"/>
    </source>
</evidence>
<comment type="function">
    <text evidence="18">Catalyzes the epimerization of the S- and R-forms of NAD(P)HX, a damaged form of NAD(P)H that is a result of enzymatic or heat-dependent hydration. This is a prerequisite for the S-specific NAD(P)H-hydrate dehydratase to allow the repair of both epimers of NAD(P)HX.</text>
</comment>
<dbReference type="InterPro" id="IPR036652">
    <property type="entry name" value="YjeF_N_dom_sf"/>
</dbReference>
<keyword evidence="8 17" id="KW-0521">NADP</keyword>
<dbReference type="InterPro" id="IPR000631">
    <property type="entry name" value="CARKD"/>
</dbReference>
<sequence length="479" mass="48294">MRGYYTADQVREAEAPLLASLPDGVLMRRAAYGLARVVADELRLYTGLLASRSVTLLVGSGDNGGDALWAGAFLRKRGVAVRAVLLDPERAHRRGLEAFRRAGGRIESDLGTPDLVVDGIVGISGRGSLRRAAAALVEQVRCPIVAVDLPSGVDANTGGVDGPAVTAAVTVAFGALKPVHVLAPQRCGRVELIDIGLDLGEPDFRSLDPAEVGARWPVPGPSDDKYSQGVVGVIAGSAQYPGAGVLCTGAAVTATSGLVRYAGHGAAEVLSRFPEVIASAAFEDAGRVQAWVVGPGMGTDADAAALLASVLATDVPVLVDADGLSLLAENLDLARRRTAPTLLTPHAGEFARLAGTELGVDRVGAARALASDLGVTVLLKGHTTVIADRGGQVLVNDAGGSWASTAGSGDVLSGVIGALLAAGLAPLDAAAVGARTHSLAANLAAAGGHADVAGAPISASPLLGSVRDAVRVLRSVARN</sequence>
<evidence type="ECO:0000256" key="5">
    <source>
        <dbReference type="ARBA" id="ARBA00022723"/>
    </source>
</evidence>
<feature type="binding site" evidence="17">
    <location>
        <begin position="380"/>
        <end position="384"/>
    </location>
    <ligand>
        <name>AMP</name>
        <dbReference type="ChEBI" id="CHEBI:456215"/>
    </ligand>
</feature>
<evidence type="ECO:0000256" key="14">
    <source>
        <dbReference type="ARBA" id="ARBA00025153"/>
    </source>
</evidence>
<dbReference type="GO" id="GO:0052855">
    <property type="term" value="F:ADP-dependent NAD(P)H-hydrate dehydratase activity"/>
    <property type="evidence" value="ECO:0007669"/>
    <property type="project" value="UniProtKB-UniRule"/>
</dbReference>
<keyword evidence="6 17" id="KW-0547">Nucleotide-binding</keyword>
<feature type="binding site" evidence="17">
    <location>
        <position position="243"/>
    </location>
    <ligand>
        <name>(6S)-NADPHX</name>
        <dbReference type="ChEBI" id="CHEBI:64076"/>
    </ligand>
</feature>
<dbReference type="NCBIfam" id="TIGR00196">
    <property type="entry name" value="yjeF_cterm"/>
    <property type="match status" value="1"/>
</dbReference>
<keyword evidence="22" id="KW-0808">Transferase</keyword>
<evidence type="ECO:0000256" key="1">
    <source>
        <dbReference type="ARBA" id="ARBA00000013"/>
    </source>
</evidence>
<reference evidence="22" key="1">
    <citation type="submission" date="2019-07" db="EMBL/GenBank/DDBJ databases">
        <title>Genomic Encyclopedia of Type Strains, Phase IV (KMG-IV): sequencing the most valuable type-strain genomes for metagenomic binning, comparative biology and taxonomic classification.</title>
        <authorList>
            <person name="Goeker M."/>
        </authorList>
    </citation>
    <scope>NUCLEOTIDE SEQUENCE</scope>
    <source>
        <strain evidence="22">DSM 44596</strain>
    </source>
</reference>
<dbReference type="SUPFAM" id="SSF64153">
    <property type="entry name" value="YjeF N-terminal domain-like"/>
    <property type="match status" value="1"/>
</dbReference>
<dbReference type="Gene3D" id="3.40.1190.20">
    <property type="match status" value="1"/>
</dbReference>
<evidence type="ECO:0000256" key="18">
    <source>
        <dbReference type="HAMAP-Rule" id="MF_01966"/>
    </source>
</evidence>
<comment type="caution">
    <text evidence="22">The sequence shown here is derived from an EMBL/GenBank/DDBJ whole genome shotgun (WGS) entry which is preliminary data.</text>
</comment>
<accession>A0A652YX63</accession>
<dbReference type="InterPro" id="IPR030677">
    <property type="entry name" value="Nnr"/>
</dbReference>
<feature type="binding site" evidence="17">
    <location>
        <position position="296"/>
    </location>
    <ligand>
        <name>(6S)-NADPHX</name>
        <dbReference type="ChEBI" id="CHEBI:64076"/>
    </ligand>
</feature>
<dbReference type="GO" id="GO:0005524">
    <property type="term" value="F:ATP binding"/>
    <property type="evidence" value="ECO:0007669"/>
    <property type="project" value="UniProtKB-UniRule"/>
</dbReference>
<dbReference type="SUPFAM" id="SSF53613">
    <property type="entry name" value="Ribokinase-like"/>
    <property type="match status" value="1"/>
</dbReference>
<protein>
    <recommendedName>
        <fullName evidence="19">Bifunctional NAD(P)H-hydrate repair enzyme</fullName>
    </recommendedName>
    <alternativeName>
        <fullName evidence="19">Nicotinamide nucleotide repair protein</fullName>
    </alternativeName>
    <domain>
        <recommendedName>
            <fullName evidence="19">ADP-dependent (S)-NAD(P)H-hydrate dehydratase</fullName>
            <ecNumber evidence="19">4.2.1.136</ecNumber>
        </recommendedName>
        <alternativeName>
            <fullName evidence="19">ADP-dependent NAD(P)HX dehydratase</fullName>
        </alternativeName>
    </domain>
    <domain>
        <recommendedName>
            <fullName evidence="19">NAD(P)H-hydrate epimerase</fullName>
            <ecNumber evidence="19">5.1.99.6</ecNumber>
        </recommendedName>
    </domain>
</protein>
<comment type="function">
    <text evidence="17">Catalyzes the dehydration of the S-form of NAD(P)HX at the expense of ADP, which is converted to AMP. Together with NAD(P)HX epimerase, which catalyzes the epimerization of the S- and R-forms, the enzyme allows the repair of both epimers of NAD(P)HX, a damaged form of NAD(P)H that is a result of enzymatic or heat-dependent hydration.</text>
</comment>
<keyword evidence="10 17" id="KW-0520">NAD</keyword>
<gene>
    <name evidence="17" type="primary">nnrD</name>
    <name evidence="18" type="synonym">nnrE</name>
    <name evidence="22" type="ORF">FNL38_101653</name>
</gene>
<keyword evidence="22" id="KW-0418">Kinase</keyword>
<dbReference type="PROSITE" id="PS51383">
    <property type="entry name" value="YJEF_C_3"/>
    <property type="match status" value="1"/>
</dbReference>
<evidence type="ECO:0000256" key="11">
    <source>
        <dbReference type="ARBA" id="ARBA00023235"/>
    </source>
</evidence>
<evidence type="ECO:0000256" key="7">
    <source>
        <dbReference type="ARBA" id="ARBA00022840"/>
    </source>
</evidence>
<dbReference type="Gene3D" id="3.40.50.10260">
    <property type="entry name" value="YjeF N-terminal domain"/>
    <property type="match status" value="1"/>
</dbReference>
<dbReference type="Pfam" id="PF03853">
    <property type="entry name" value="YjeF_N"/>
    <property type="match status" value="1"/>
</dbReference>
<evidence type="ECO:0000313" key="22">
    <source>
        <dbReference type="EMBL" id="TYQ08282.1"/>
    </source>
</evidence>
<feature type="binding site" evidence="18">
    <location>
        <position position="63"/>
    </location>
    <ligand>
        <name>K(+)</name>
        <dbReference type="ChEBI" id="CHEBI:29103"/>
    </ligand>
</feature>
<keyword evidence="12 17" id="KW-0456">Lyase</keyword>
<feature type="domain" description="YjeF N-terminal" evidence="21">
    <location>
        <begin position="10"/>
        <end position="203"/>
    </location>
</feature>
<dbReference type="GO" id="GO:0046496">
    <property type="term" value="P:nicotinamide nucleotide metabolic process"/>
    <property type="evidence" value="ECO:0007669"/>
    <property type="project" value="UniProtKB-UniRule"/>
</dbReference>
<dbReference type="InterPro" id="IPR017953">
    <property type="entry name" value="Carbohydrate_kinase_pred_CS"/>
</dbReference>
<dbReference type="EC" id="5.1.99.6" evidence="19"/>
<comment type="function">
    <text evidence="14 19">Bifunctional enzyme that catalyzes the epimerization of the S- and R-forms of NAD(P)HX and the dehydration of the S-form of NAD(P)HX at the expense of ADP, which is converted to AMP. This allows the repair of both epimers of NAD(P)HX, a damaged form of NAD(P)H that is a result of enzymatic or heat-dependent hydration.</text>
</comment>
<feature type="binding site" evidence="18">
    <location>
        <begin position="62"/>
        <end position="66"/>
    </location>
    <ligand>
        <name>(6S)-NADPHX</name>
        <dbReference type="ChEBI" id="CHEBI:64076"/>
    </ligand>
</feature>
<dbReference type="AlphaFoldDB" id="A0A652YX63"/>
<dbReference type="PANTHER" id="PTHR12592:SF0">
    <property type="entry name" value="ATP-DEPENDENT (S)-NAD(P)H-HYDRATE DEHYDRATASE"/>
    <property type="match status" value="1"/>
</dbReference>
<keyword evidence="9 18" id="KW-0630">Potassium</keyword>
<dbReference type="PROSITE" id="PS51385">
    <property type="entry name" value="YJEF_N"/>
    <property type="match status" value="1"/>
</dbReference>
<evidence type="ECO:0000256" key="13">
    <source>
        <dbReference type="ARBA" id="ARBA00023268"/>
    </source>
</evidence>
<keyword evidence="13" id="KW-0511">Multifunctional enzyme</keyword>
<evidence type="ECO:0000256" key="9">
    <source>
        <dbReference type="ARBA" id="ARBA00022958"/>
    </source>
</evidence>
<feature type="binding site" evidence="18">
    <location>
        <position position="118"/>
    </location>
    <ligand>
        <name>K(+)</name>
        <dbReference type="ChEBI" id="CHEBI:29103"/>
    </ligand>
</feature>
<feature type="domain" description="YjeF C-terminal" evidence="20">
    <location>
        <begin position="208"/>
        <end position="473"/>
    </location>
</feature>
<dbReference type="PIRSF" id="PIRSF017184">
    <property type="entry name" value="Nnr"/>
    <property type="match status" value="1"/>
</dbReference>
<evidence type="ECO:0000256" key="8">
    <source>
        <dbReference type="ARBA" id="ARBA00022857"/>
    </source>
</evidence>
<dbReference type="InterPro" id="IPR004443">
    <property type="entry name" value="YjeF_N_dom"/>
</dbReference>
<dbReference type="PANTHER" id="PTHR12592">
    <property type="entry name" value="ATP-DEPENDENT (S)-NAD(P)H-HYDRATE DEHYDRATASE FAMILY MEMBER"/>
    <property type="match status" value="1"/>
</dbReference>
<proteinExistence type="inferred from homology"/>
<dbReference type="EMBL" id="VNIQ01000001">
    <property type="protein sequence ID" value="TYQ08282.1"/>
    <property type="molecule type" value="Genomic_DNA"/>
</dbReference>
<comment type="catalytic activity">
    <reaction evidence="15 17 19">
        <text>(6S)-NADHX + ADP = AMP + phosphate + NADH + H(+)</text>
        <dbReference type="Rhea" id="RHEA:32223"/>
        <dbReference type="ChEBI" id="CHEBI:15378"/>
        <dbReference type="ChEBI" id="CHEBI:43474"/>
        <dbReference type="ChEBI" id="CHEBI:57945"/>
        <dbReference type="ChEBI" id="CHEBI:64074"/>
        <dbReference type="ChEBI" id="CHEBI:456215"/>
        <dbReference type="ChEBI" id="CHEBI:456216"/>
        <dbReference type="EC" id="4.2.1.136"/>
    </reaction>
</comment>
<comment type="cofactor">
    <cofactor evidence="17">
        <name>Mg(2+)</name>
        <dbReference type="ChEBI" id="CHEBI:18420"/>
    </cofactor>
</comment>
<evidence type="ECO:0000256" key="6">
    <source>
        <dbReference type="ARBA" id="ARBA00022741"/>
    </source>
</evidence>
<evidence type="ECO:0000256" key="17">
    <source>
        <dbReference type="HAMAP-Rule" id="MF_01965"/>
    </source>
</evidence>
<comment type="similarity">
    <text evidence="3 19">In the N-terminal section; belongs to the NnrE/AIBP family.</text>
</comment>
<dbReference type="GO" id="GO:0052856">
    <property type="term" value="F:NAD(P)HX epimerase activity"/>
    <property type="evidence" value="ECO:0007669"/>
    <property type="project" value="UniProtKB-UniRule"/>
</dbReference>
<dbReference type="Pfam" id="PF01256">
    <property type="entry name" value="Carb_kinase"/>
    <property type="match status" value="1"/>
</dbReference>
<comment type="similarity">
    <text evidence="4 19">In the C-terminal section; belongs to the NnrD/CARKD family.</text>
</comment>
<comment type="subunit">
    <text evidence="17">Homotetramer.</text>
</comment>
<keyword evidence="11 18" id="KW-0413">Isomerase</keyword>
<evidence type="ECO:0000256" key="3">
    <source>
        <dbReference type="ARBA" id="ARBA00006001"/>
    </source>
</evidence>
<feature type="binding site" evidence="17">
    <location>
        <position position="410"/>
    </location>
    <ligand>
        <name>(6S)-NADPHX</name>
        <dbReference type="ChEBI" id="CHEBI:64076"/>
    </ligand>
</feature>
<evidence type="ECO:0000259" key="20">
    <source>
        <dbReference type="PROSITE" id="PS51383"/>
    </source>
</evidence>
<evidence type="ECO:0000256" key="16">
    <source>
        <dbReference type="ARBA" id="ARBA00049209"/>
    </source>
</evidence>
<name>A0A652YX63_NOCGL</name>
<evidence type="ECO:0000256" key="4">
    <source>
        <dbReference type="ARBA" id="ARBA00009524"/>
    </source>
</evidence>
<feature type="binding site" evidence="17">
    <location>
        <position position="409"/>
    </location>
    <ligand>
        <name>AMP</name>
        <dbReference type="ChEBI" id="CHEBI:456215"/>
    </ligand>
</feature>
<dbReference type="GO" id="GO:0046872">
    <property type="term" value="F:metal ion binding"/>
    <property type="evidence" value="ECO:0007669"/>
    <property type="project" value="UniProtKB-UniRule"/>
</dbReference>
<comment type="catalytic activity">
    <reaction evidence="2 18 19">
        <text>(6R)-NADPHX = (6S)-NADPHX</text>
        <dbReference type="Rhea" id="RHEA:32227"/>
        <dbReference type="ChEBI" id="CHEBI:64076"/>
        <dbReference type="ChEBI" id="CHEBI:64077"/>
        <dbReference type="EC" id="5.1.99.6"/>
    </reaction>
</comment>
<comment type="similarity">
    <text evidence="18">Belongs to the NnrE/AIBP family.</text>
</comment>
<dbReference type="HAMAP" id="MF_01965">
    <property type="entry name" value="NADHX_dehydratase"/>
    <property type="match status" value="1"/>
</dbReference>
<keyword evidence="5 18" id="KW-0479">Metal-binding</keyword>
<evidence type="ECO:0000256" key="12">
    <source>
        <dbReference type="ARBA" id="ARBA00023239"/>
    </source>
</evidence>
<dbReference type="PROSITE" id="PS01050">
    <property type="entry name" value="YJEF_C_2"/>
    <property type="match status" value="1"/>
</dbReference>
<dbReference type="HAMAP" id="MF_01966">
    <property type="entry name" value="NADHX_epimerase"/>
    <property type="match status" value="1"/>
</dbReference>
<comment type="caution">
    <text evidence="18">Lacks conserved residue(s) required for the propagation of feature annotation.</text>
</comment>
<comment type="catalytic activity">
    <reaction evidence="1 18 19">
        <text>(6R)-NADHX = (6S)-NADHX</text>
        <dbReference type="Rhea" id="RHEA:32215"/>
        <dbReference type="ChEBI" id="CHEBI:64074"/>
        <dbReference type="ChEBI" id="CHEBI:64075"/>
        <dbReference type="EC" id="5.1.99.6"/>
    </reaction>
</comment>
<dbReference type="GO" id="GO:0110051">
    <property type="term" value="P:metabolite repair"/>
    <property type="evidence" value="ECO:0007669"/>
    <property type="project" value="TreeGrafter"/>
</dbReference>
<keyword evidence="7 17" id="KW-0067">ATP-binding</keyword>
<feature type="binding site" evidence="17">
    <location>
        <position position="346"/>
    </location>
    <ligand>
        <name>(6S)-NADPHX</name>
        <dbReference type="ChEBI" id="CHEBI:64076"/>
    </ligand>
</feature>
<feature type="binding site" evidence="18">
    <location>
        <position position="151"/>
    </location>
    <ligand>
        <name>K(+)</name>
        <dbReference type="ChEBI" id="CHEBI:29103"/>
    </ligand>
</feature>
<feature type="binding site" evidence="18">
    <location>
        <begin position="122"/>
        <end position="128"/>
    </location>
    <ligand>
        <name>(6S)-NADPHX</name>
        <dbReference type="ChEBI" id="CHEBI:64076"/>
    </ligand>
</feature>
<evidence type="ECO:0000259" key="21">
    <source>
        <dbReference type="PROSITE" id="PS51385"/>
    </source>
</evidence>
<comment type="similarity">
    <text evidence="17">Belongs to the NnrD/CARKD family.</text>
</comment>
<evidence type="ECO:0000256" key="2">
    <source>
        <dbReference type="ARBA" id="ARBA00000909"/>
    </source>
</evidence>
<feature type="binding site" evidence="18">
    <location>
        <position position="148"/>
    </location>
    <ligand>
        <name>(6S)-NADPHX</name>
        <dbReference type="ChEBI" id="CHEBI:64076"/>
    </ligand>
</feature>
<dbReference type="GO" id="GO:0016301">
    <property type="term" value="F:kinase activity"/>
    <property type="evidence" value="ECO:0007669"/>
    <property type="project" value="UniProtKB-KW"/>
</dbReference>
<dbReference type="InterPro" id="IPR029056">
    <property type="entry name" value="Ribokinase-like"/>
</dbReference>
<organism evidence="22">
    <name type="scientific">Nocardia globerula</name>
    <dbReference type="NCBI Taxonomy" id="1818"/>
    <lineage>
        <taxon>Bacteria</taxon>
        <taxon>Bacillati</taxon>
        <taxon>Actinomycetota</taxon>
        <taxon>Actinomycetes</taxon>
        <taxon>Mycobacteriales</taxon>
        <taxon>Nocardiaceae</taxon>
        <taxon>Nocardia</taxon>
    </lineage>
</organism>
<evidence type="ECO:0000256" key="15">
    <source>
        <dbReference type="ARBA" id="ARBA00048238"/>
    </source>
</evidence>
<dbReference type="CDD" id="cd01171">
    <property type="entry name" value="YXKO-related"/>
    <property type="match status" value="1"/>
</dbReference>
<evidence type="ECO:0000256" key="10">
    <source>
        <dbReference type="ARBA" id="ARBA00023027"/>
    </source>
</evidence>
<comment type="cofactor">
    <cofactor evidence="18 19">
        <name>K(+)</name>
        <dbReference type="ChEBI" id="CHEBI:29103"/>
    </cofactor>
    <text evidence="18 19">Binds 1 potassium ion per subunit.</text>
</comment>